<organism evidence="1 2">
    <name type="scientific">Pseudoalteromonas rubra</name>
    <dbReference type="NCBI Taxonomy" id="43658"/>
    <lineage>
        <taxon>Bacteria</taxon>
        <taxon>Pseudomonadati</taxon>
        <taxon>Pseudomonadota</taxon>
        <taxon>Gammaproteobacteria</taxon>
        <taxon>Alteromonadales</taxon>
        <taxon>Pseudoalteromonadaceae</taxon>
        <taxon>Pseudoalteromonas</taxon>
    </lineage>
</organism>
<evidence type="ECO:0000313" key="2">
    <source>
        <dbReference type="Proteomes" id="UP000036850"/>
    </source>
</evidence>
<name>A0A0L0EME9_9GAMM</name>
<dbReference type="EMBL" id="LFZX01000269">
    <property type="protein sequence ID" value="KNC65545.1"/>
    <property type="molecule type" value="Genomic_DNA"/>
</dbReference>
<proteinExistence type="predicted"/>
<dbReference type="PATRIC" id="fig|43658.6.peg.3266"/>
<evidence type="ECO:0000313" key="1">
    <source>
        <dbReference type="EMBL" id="KNC65545.1"/>
    </source>
</evidence>
<comment type="caution">
    <text evidence="1">The sequence shown here is derived from an EMBL/GenBank/DDBJ whole genome shotgun (WGS) entry which is preliminary data.</text>
</comment>
<sequence length="70" mass="8114">MALVNNLALINIASHLTLASQKIKNIKENLKIFHQNQKEDKNQFIINTLTTNDHEQKTVHNLLKNTFSFK</sequence>
<protein>
    <submittedName>
        <fullName evidence="1">Uncharacterized protein</fullName>
    </submittedName>
</protein>
<reference evidence="2" key="1">
    <citation type="submission" date="2015-07" db="EMBL/GenBank/DDBJ databases">
        <title>Draft genome sequence of a Pseudoalteromonas rubra strain, OCN096, isolated from Kaneohe Bay, Oahu, Hawaii.</title>
        <authorList>
            <person name="Beurmann S."/>
            <person name="Ushijima B."/>
            <person name="Belcaid M."/>
            <person name="Callahan S.M."/>
            <person name="Aeby G.S."/>
        </authorList>
    </citation>
    <scope>NUCLEOTIDE SEQUENCE [LARGE SCALE GENOMIC DNA]</scope>
    <source>
        <strain evidence="2">OCN096</strain>
    </source>
</reference>
<gene>
    <name evidence="1" type="ORF">AC626_22520</name>
</gene>
<dbReference type="AlphaFoldDB" id="A0A0L0EME9"/>
<accession>A0A0L0EME9</accession>
<dbReference type="Proteomes" id="UP000036850">
    <property type="component" value="Unassembled WGS sequence"/>
</dbReference>